<dbReference type="VEuPathDB" id="FungiDB:PHYBLDRAFT_151391"/>
<dbReference type="InParanoid" id="A0A162ZKV2"/>
<proteinExistence type="predicted"/>
<dbReference type="GO" id="GO:0034244">
    <property type="term" value="P:negative regulation of transcription elongation by RNA polymerase II"/>
    <property type="evidence" value="ECO:0007669"/>
    <property type="project" value="TreeGrafter"/>
</dbReference>
<evidence type="ECO:0000313" key="2">
    <source>
        <dbReference type="Proteomes" id="UP000077315"/>
    </source>
</evidence>
<dbReference type="RefSeq" id="XP_018285521.1">
    <property type="nucleotide sequence ID" value="XM_018432675.1"/>
</dbReference>
<evidence type="ECO:0000313" key="1">
    <source>
        <dbReference type="EMBL" id="OAD67481.1"/>
    </source>
</evidence>
<sequence length="575" mass="66531">MSKTNLIGPAEETIKAHLSQSGDPLEAIRTIQRIYGLDLPGIEAMYPLLDLAGYSRHEVHLYCLDALNKAILARIESPDFTLNDFRDLYRRTSPYIHIPYMQPVPMALLKKFEKYVDEDILSSLKNDEEVFENCPLNIKQRIWKQDEGFFQGQMLNVLNDYHHNERLQALAMNLKPESYQGVIEERRSHPIVLKIMDIIGGDPKLYTMFMTMLRLVFEATPYPSLSSLRVDLLMNVHDQDIEEVYKTDECHKLIWSLDTCIRSQNMDEAIIGKIKECFDKTVNGEPLYAEFAMILMDPIISNFLSSCIVRWLRNSVDEGAPGNLEDLINYNAKLLNLAEHAPRATGSDLKIPKIDRDIRINFWHDISVVIINENTPTNQANSLINITRIESIISKSEVARKIYVHYLIDRASEGDITSLSRCLPSILNTLPSEEDKDNVDYNIHLYTYQSFFRTFINIIIKRHLVDCVMDIRWRQAVVEEFLLRAVTWDFSVHEQVVKMLNEYFKEPKHLPKLGEQVAVIADWADKVFLNGTREEKDTPVVYHLYYSLLRDSAMVLEGQFRIAPPAIVHFCSTIR</sequence>
<evidence type="ECO:0008006" key="3">
    <source>
        <dbReference type="Google" id="ProtNLM"/>
    </source>
</evidence>
<keyword evidence="2" id="KW-1185">Reference proteome</keyword>
<organism evidence="1 2">
    <name type="scientific">Phycomyces blakesleeanus (strain ATCC 8743b / DSM 1359 / FGSC 10004 / NBRC 33097 / NRRL 1555)</name>
    <dbReference type="NCBI Taxonomy" id="763407"/>
    <lineage>
        <taxon>Eukaryota</taxon>
        <taxon>Fungi</taxon>
        <taxon>Fungi incertae sedis</taxon>
        <taxon>Mucoromycota</taxon>
        <taxon>Mucoromycotina</taxon>
        <taxon>Mucoromycetes</taxon>
        <taxon>Mucorales</taxon>
        <taxon>Phycomycetaceae</taxon>
        <taxon>Phycomyces</taxon>
    </lineage>
</organism>
<dbReference type="Proteomes" id="UP000077315">
    <property type="component" value="Unassembled WGS sequence"/>
</dbReference>
<name>A0A162ZKV2_PHYB8</name>
<accession>A0A162ZKV2</accession>
<reference evidence="2" key="1">
    <citation type="submission" date="2015-06" db="EMBL/GenBank/DDBJ databases">
        <title>Expansion of signal transduction pathways in fungi by whole-genome duplication.</title>
        <authorList>
            <consortium name="DOE Joint Genome Institute"/>
            <person name="Corrochano L.M."/>
            <person name="Kuo A."/>
            <person name="Marcet-Houben M."/>
            <person name="Polaino S."/>
            <person name="Salamov A."/>
            <person name="Villalobos J.M."/>
            <person name="Alvarez M.I."/>
            <person name="Avalos J."/>
            <person name="Benito E.P."/>
            <person name="Benoit I."/>
            <person name="Burger G."/>
            <person name="Camino L.P."/>
            <person name="Canovas D."/>
            <person name="Cerda-Olmedo E."/>
            <person name="Cheng J.-F."/>
            <person name="Dominguez A."/>
            <person name="Elias M."/>
            <person name="Eslava A.P."/>
            <person name="Glaser F."/>
            <person name="Grimwood J."/>
            <person name="Gutierrez G."/>
            <person name="Heitman J."/>
            <person name="Henrissat B."/>
            <person name="Iturriaga E.A."/>
            <person name="Lang B.F."/>
            <person name="Lavin J.L."/>
            <person name="Lee S."/>
            <person name="Li W."/>
            <person name="Lindquist E."/>
            <person name="Lopez-Garcia S."/>
            <person name="Luque E.M."/>
            <person name="Marcos A.T."/>
            <person name="Martin J."/>
            <person name="McCluskey K."/>
            <person name="Medina H.R."/>
            <person name="Miralles-Duran A."/>
            <person name="Miyazaki A."/>
            <person name="Munoz-Torres E."/>
            <person name="Oguiza J.A."/>
            <person name="Ohm R."/>
            <person name="Olmedo M."/>
            <person name="Orejas M."/>
            <person name="Ortiz-Castellanos L."/>
            <person name="Pisabarro A.G."/>
            <person name="Rodriguez-Romero J."/>
            <person name="Ruiz-Herrera J."/>
            <person name="Ruiz-Vazquez R."/>
            <person name="Sanz C."/>
            <person name="Schackwitz W."/>
            <person name="Schmutz J."/>
            <person name="Shahriari M."/>
            <person name="Shelest E."/>
            <person name="Silva-Franco F."/>
            <person name="Soanes D."/>
            <person name="Syed K."/>
            <person name="Tagua V.G."/>
            <person name="Talbot N.J."/>
            <person name="Thon M."/>
            <person name="De vries R.P."/>
            <person name="Wiebenga A."/>
            <person name="Yadav J.S."/>
            <person name="Braun E.L."/>
            <person name="Baker S."/>
            <person name="Garre V."/>
            <person name="Horwitz B."/>
            <person name="Torres-Martinez S."/>
            <person name="Idnurm A."/>
            <person name="Herrera-Estrella A."/>
            <person name="Gabaldon T."/>
            <person name="Grigoriev I.V."/>
        </authorList>
    </citation>
    <scope>NUCLEOTIDE SEQUENCE [LARGE SCALE GENOMIC DNA]</scope>
    <source>
        <strain evidence="2">NRRL 1555(-)</strain>
    </source>
</reference>
<dbReference type="AlphaFoldDB" id="A0A162ZKV2"/>
<dbReference type="PANTHER" id="PTHR13503:SF3">
    <property type="entry name" value="NEGATIVE ELONGATION FACTOR B"/>
    <property type="match status" value="1"/>
</dbReference>
<dbReference type="STRING" id="763407.A0A162ZKV2"/>
<dbReference type="InterPro" id="IPR010405">
    <property type="entry name" value="COBRA1"/>
</dbReference>
<gene>
    <name evidence="1" type="ORF">PHYBLDRAFT_151391</name>
</gene>
<protein>
    <recommendedName>
        <fullName evidence="3">Cofactor of BRCA1</fullName>
    </recommendedName>
</protein>
<dbReference type="GeneID" id="28993581"/>
<dbReference type="EMBL" id="KV440999">
    <property type="protein sequence ID" value="OAD67481.1"/>
    <property type="molecule type" value="Genomic_DNA"/>
</dbReference>
<dbReference type="OrthoDB" id="5548359at2759"/>
<dbReference type="PANTHER" id="PTHR13503">
    <property type="entry name" value="NEGATIVE ELONGATION FACTOR COMPLEX MEMBER B"/>
    <property type="match status" value="1"/>
</dbReference>
<dbReference type="Pfam" id="PF06209">
    <property type="entry name" value="COBRA1"/>
    <property type="match status" value="1"/>
</dbReference>
<dbReference type="GO" id="GO:0032021">
    <property type="term" value="C:NELF complex"/>
    <property type="evidence" value="ECO:0007669"/>
    <property type="project" value="TreeGrafter"/>
</dbReference>